<dbReference type="Gene3D" id="3.30.730.10">
    <property type="entry name" value="AP2/ERF domain"/>
    <property type="match status" value="1"/>
</dbReference>
<dbReference type="EMBL" id="CM004395">
    <property type="protein sequence ID" value="OAY42353.1"/>
    <property type="molecule type" value="Genomic_DNA"/>
</dbReference>
<dbReference type="GO" id="GO:0009873">
    <property type="term" value="P:ethylene-activated signaling pathway"/>
    <property type="evidence" value="ECO:0007669"/>
    <property type="project" value="UniProtKB-KW"/>
</dbReference>
<dbReference type="InterPro" id="IPR036955">
    <property type="entry name" value="AP2/ERF_dom_sf"/>
</dbReference>
<feature type="domain" description="AP2/ERF" evidence="8">
    <location>
        <begin position="28"/>
        <end position="85"/>
    </location>
</feature>
<dbReference type="Proteomes" id="UP000091857">
    <property type="component" value="Chromosome 9"/>
</dbReference>
<dbReference type="GO" id="GO:0005634">
    <property type="term" value="C:nucleus"/>
    <property type="evidence" value="ECO:0007669"/>
    <property type="project" value="UniProtKB-SubCell"/>
</dbReference>
<dbReference type="AlphaFoldDB" id="A0A2C9VDX3"/>
<keyword evidence="5" id="KW-0804">Transcription</keyword>
<organism evidence="9 10">
    <name type="scientific">Manihot esculenta</name>
    <name type="common">Cassava</name>
    <name type="synonym">Jatropha manihot</name>
    <dbReference type="NCBI Taxonomy" id="3983"/>
    <lineage>
        <taxon>Eukaryota</taxon>
        <taxon>Viridiplantae</taxon>
        <taxon>Streptophyta</taxon>
        <taxon>Embryophyta</taxon>
        <taxon>Tracheophyta</taxon>
        <taxon>Spermatophyta</taxon>
        <taxon>Magnoliopsida</taxon>
        <taxon>eudicotyledons</taxon>
        <taxon>Gunneridae</taxon>
        <taxon>Pentapetalae</taxon>
        <taxon>rosids</taxon>
        <taxon>fabids</taxon>
        <taxon>Malpighiales</taxon>
        <taxon>Euphorbiaceae</taxon>
        <taxon>Crotonoideae</taxon>
        <taxon>Manihoteae</taxon>
        <taxon>Manihot</taxon>
    </lineage>
</organism>
<keyword evidence="2" id="KW-0936">Ethylene signaling pathway</keyword>
<dbReference type="PROSITE" id="PS51032">
    <property type="entry name" value="AP2_ERF"/>
    <property type="match status" value="1"/>
</dbReference>
<dbReference type="CDD" id="cd00018">
    <property type="entry name" value="AP2"/>
    <property type="match status" value="1"/>
</dbReference>
<dbReference type="GO" id="GO:0003677">
    <property type="term" value="F:DNA binding"/>
    <property type="evidence" value="ECO:0007669"/>
    <property type="project" value="UniProtKB-KW"/>
</dbReference>
<accession>A0A2C9VDX3</accession>
<keyword evidence="10" id="KW-1185">Reference proteome</keyword>
<dbReference type="InterPro" id="IPR016177">
    <property type="entry name" value="DNA-bd_dom_sf"/>
</dbReference>
<comment type="caution">
    <text evidence="9">The sequence shown here is derived from an EMBL/GenBank/DDBJ whole genome shotgun (WGS) entry which is preliminary data.</text>
</comment>
<evidence type="ECO:0000313" key="9">
    <source>
        <dbReference type="EMBL" id="OAY42353.1"/>
    </source>
</evidence>
<comment type="subcellular location">
    <subcellularLocation>
        <location evidence="1">Nucleus</location>
    </subcellularLocation>
</comment>
<keyword evidence="3" id="KW-0805">Transcription regulation</keyword>
<evidence type="ECO:0000256" key="2">
    <source>
        <dbReference type="ARBA" id="ARBA00022745"/>
    </source>
</evidence>
<keyword evidence="6" id="KW-0539">Nucleus</keyword>
<dbReference type="SMR" id="A0A2C9VDX3"/>
<dbReference type="GO" id="GO:0003700">
    <property type="term" value="F:DNA-binding transcription factor activity"/>
    <property type="evidence" value="ECO:0007669"/>
    <property type="project" value="InterPro"/>
</dbReference>
<evidence type="ECO:0000256" key="1">
    <source>
        <dbReference type="ARBA" id="ARBA00004123"/>
    </source>
</evidence>
<proteinExistence type="predicted"/>
<evidence type="ECO:0000256" key="3">
    <source>
        <dbReference type="ARBA" id="ARBA00023015"/>
    </source>
</evidence>
<dbReference type="Gramene" id="Manes.09G173200.1.v8.1">
    <property type="protein sequence ID" value="Manes.09G173200.1.v8.1.CDS"/>
    <property type="gene ID" value="Manes.09G173200.v8.1"/>
</dbReference>
<dbReference type="InterPro" id="IPR001471">
    <property type="entry name" value="AP2/ERF_dom"/>
</dbReference>
<evidence type="ECO:0000256" key="6">
    <source>
        <dbReference type="ARBA" id="ARBA00023242"/>
    </source>
</evidence>
<evidence type="ECO:0000259" key="8">
    <source>
        <dbReference type="PROSITE" id="PS51032"/>
    </source>
</evidence>
<evidence type="ECO:0000313" key="10">
    <source>
        <dbReference type="Proteomes" id="UP000091857"/>
    </source>
</evidence>
<evidence type="ECO:0000256" key="5">
    <source>
        <dbReference type="ARBA" id="ARBA00023163"/>
    </source>
</evidence>
<gene>
    <name evidence="9" type="ORF">MANES_09G173200v8</name>
</gene>
<dbReference type="PRINTS" id="PR00367">
    <property type="entry name" value="ETHRSPELEMNT"/>
</dbReference>
<dbReference type="SUPFAM" id="SSF54171">
    <property type="entry name" value="DNA-binding domain"/>
    <property type="match status" value="1"/>
</dbReference>
<feature type="compositionally biased region" description="Low complexity" evidence="7">
    <location>
        <begin position="1"/>
        <end position="14"/>
    </location>
</feature>
<dbReference type="STRING" id="3983.A0A2C9VDX3"/>
<dbReference type="SMART" id="SM00380">
    <property type="entry name" value="AP2"/>
    <property type="match status" value="1"/>
</dbReference>
<name>A0A2C9VDX3_MANES</name>
<reference evidence="10" key="1">
    <citation type="journal article" date="2016" name="Nat. Biotechnol.">
        <title>Sequencing wild and cultivated cassava and related species reveals extensive interspecific hybridization and genetic diversity.</title>
        <authorList>
            <person name="Bredeson J.V."/>
            <person name="Lyons J.B."/>
            <person name="Prochnik S.E."/>
            <person name="Wu G.A."/>
            <person name="Ha C.M."/>
            <person name="Edsinger-Gonzales E."/>
            <person name="Grimwood J."/>
            <person name="Schmutz J."/>
            <person name="Rabbi I.Y."/>
            <person name="Egesi C."/>
            <person name="Nauluvula P."/>
            <person name="Lebot V."/>
            <person name="Ndunguru J."/>
            <person name="Mkamilo G."/>
            <person name="Bart R.S."/>
            <person name="Setter T.L."/>
            <person name="Gleadow R.M."/>
            <person name="Kulakow P."/>
            <person name="Ferguson M.E."/>
            <person name="Rounsley S."/>
            <person name="Rokhsar D.S."/>
        </authorList>
    </citation>
    <scope>NUCLEOTIDE SEQUENCE [LARGE SCALE GENOMIC DNA]</scope>
    <source>
        <strain evidence="10">cv. AM560-2</strain>
    </source>
</reference>
<dbReference type="PANTHER" id="PTHR31677">
    <property type="entry name" value="AP2 DOMAIN CLASS TRANSCRIPTION FACTOR"/>
    <property type="match status" value="1"/>
</dbReference>
<evidence type="ECO:0000256" key="7">
    <source>
        <dbReference type="SAM" id="MobiDB-lite"/>
    </source>
</evidence>
<dbReference type="PANTHER" id="PTHR31677:SF264">
    <property type="entry name" value="ETHYLENE-RESPONSIVE TRANSCRIPTION FACTOR LEP"/>
    <property type="match status" value="1"/>
</dbReference>
<keyword evidence="4" id="KW-0238">DNA-binding</keyword>
<protein>
    <recommendedName>
        <fullName evidence="8">AP2/ERF domain-containing protein</fullName>
    </recommendedName>
</protein>
<sequence length="232" mass="25326">MDFANSSSSSPSHSKTTRNQQGQQEEVRFLGVRRRPWCRYVEEIRDPSTKERHWLGTFDTAEEAALAYDWAARSMTGFKARTKFVYSDMPDISALFAPPCQYDCTFNFIASFPYANSCGLVAADDESVQRDGAGAGGTFQPIAATMDVGGSNNCPGDNIELPSLPPDMTSSCCYGSEVGHGFWNESNLFGGSYLGFNVNEFVQQSPLFGRVPSVSDTVTDGLDLGSSSDFLF</sequence>
<dbReference type="Pfam" id="PF00847">
    <property type="entry name" value="AP2"/>
    <property type="match status" value="1"/>
</dbReference>
<feature type="region of interest" description="Disordered" evidence="7">
    <location>
        <begin position="1"/>
        <end position="26"/>
    </location>
</feature>
<evidence type="ECO:0000256" key="4">
    <source>
        <dbReference type="ARBA" id="ARBA00023125"/>
    </source>
</evidence>